<comment type="caution">
    <text evidence="2">The sequence shown here is derived from an EMBL/GenBank/DDBJ whole genome shotgun (WGS) entry which is preliminary data.</text>
</comment>
<reference evidence="2" key="1">
    <citation type="submission" date="2021-06" db="EMBL/GenBank/DDBJ databases">
        <title>Comparative genomics, transcriptomics and evolutionary studies reveal genomic signatures of adaptation to plant cell wall in hemibiotrophic fungi.</title>
        <authorList>
            <consortium name="DOE Joint Genome Institute"/>
            <person name="Baroncelli R."/>
            <person name="Diaz J.F."/>
            <person name="Benocci T."/>
            <person name="Peng M."/>
            <person name="Battaglia E."/>
            <person name="Haridas S."/>
            <person name="Andreopoulos W."/>
            <person name="Labutti K."/>
            <person name="Pangilinan J."/>
            <person name="Floch G.L."/>
            <person name="Makela M.R."/>
            <person name="Henrissat B."/>
            <person name="Grigoriev I.V."/>
            <person name="Crouch J.A."/>
            <person name="De Vries R.P."/>
            <person name="Sukno S.A."/>
            <person name="Thon M.R."/>
        </authorList>
    </citation>
    <scope>NUCLEOTIDE SEQUENCE</scope>
    <source>
        <strain evidence="2">CBS 193.32</strain>
    </source>
</reference>
<keyword evidence="3" id="KW-1185">Reference proteome</keyword>
<feature type="region of interest" description="Disordered" evidence="1">
    <location>
        <begin position="1"/>
        <end position="58"/>
    </location>
</feature>
<protein>
    <submittedName>
        <fullName evidence="2">Uncharacterized protein</fullName>
    </submittedName>
</protein>
<dbReference type="EMBL" id="JAHMHR010000009">
    <property type="protein sequence ID" value="KAK1689151.1"/>
    <property type="molecule type" value="Genomic_DNA"/>
</dbReference>
<organism evidence="2 3">
    <name type="scientific">Colletotrichum godetiae</name>
    <dbReference type="NCBI Taxonomy" id="1209918"/>
    <lineage>
        <taxon>Eukaryota</taxon>
        <taxon>Fungi</taxon>
        <taxon>Dikarya</taxon>
        <taxon>Ascomycota</taxon>
        <taxon>Pezizomycotina</taxon>
        <taxon>Sordariomycetes</taxon>
        <taxon>Hypocreomycetidae</taxon>
        <taxon>Glomerellales</taxon>
        <taxon>Glomerellaceae</taxon>
        <taxon>Colletotrichum</taxon>
        <taxon>Colletotrichum acutatum species complex</taxon>
    </lineage>
</organism>
<evidence type="ECO:0000313" key="3">
    <source>
        <dbReference type="Proteomes" id="UP001224890"/>
    </source>
</evidence>
<evidence type="ECO:0000313" key="2">
    <source>
        <dbReference type="EMBL" id="KAK1689151.1"/>
    </source>
</evidence>
<dbReference type="RefSeq" id="XP_060432846.1">
    <property type="nucleotide sequence ID" value="XM_060567521.1"/>
</dbReference>
<evidence type="ECO:0000256" key="1">
    <source>
        <dbReference type="SAM" id="MobiDB-lite"/>
    </source>
</evidence>
<feature type="compositionally biased region" description="Low complexity" evidence="1">
    <location>
        <begin position="43"/>
        <end position="56"/>
    </location>
</feature>
<sequence>MDHESKEETHTSPRPKPSATLPTSNTSTSESCGHGPSSIGSFSSRTNDTTHTSTTSGYRLGCTSATLAAARGKSTAATQILSKDVAVAKSETRIGPVQQEFESDPSHKFWTWSQDAQNWYHVQGTDSVLWAPHQLD</sequence>
<feature type="compositionally biased region" description="Basic and acidic residues" evidence="1">
    <location>
        <begin position="1"/>
        <end position="11"/>
    </location>
</feature>
<accession>A0AAJ0ARQ6</accession>
<dbReference type="Proteomes" id="UP001224890">
    <property type="component" value="Unassembled WGS sequence"/>
</dbReference>
<dbReference type="AlphaFoldDB" id="A0AAJ0ARQ6"/>
<proteinExistence type="predicted"/>
<feature type="compositionally biased region" description="Polar residues" evidence="1">
    <location>
        <begin position="20"/>
        <end position="31"/>
    </location>
</feature>
<name>A0AAJ0ARQ6_9PEZI</name>
<dbReference type="GeneID" id="85452047"/>
<gene>
    <name evidence="2" type="ORF">BDP55DRAFT_430708</name>
</gene>